<name>A0A4R0RY51_9APHY</name>
<evidence type="ECO:0000256" key="2">
    <source>
        <dbReference type="ARBA" id="ARBA00023239"/>
    </source>
</evidence>
<protein>
    <submittedName>
        <fullName evidence="3">Terpene cyclase</fullName>
    </submittedName>
</protein>
<evidence type="ECO:0000256" key="1">
    <source>
        <dbReference type="ARBA" id="ARBA00007946"/>
    </source>
</evidence>
<reference evidence="3 4" key="1">
    <citation type="submission" date="2018-11" db="EMBL/GenBank/DDBJ databases">
        <title>Genome assembly of Steccherinum ochraceum LE-BIN_3174, the white-rot fungus of the Steccherinaceae family (The Residual Polyporoid clade, Polyporales, Basidiomycota).</title>
        <authorList>
            <person name="Fedorova T.V."/>
            <person name="Glazunova O.A."/>
            <person name="Landesman E.O."/>
            <person name="Moiseenko K.V."/>
            <person name="Psurtseva N.V."/>
            <person name="Savinova O.S."/>
            <person name="Shakhova N.V."/>
            <person name="Tyazhelova T.V."/>
            <person name="Vasina D.V."/>
        </authorList>
    </citation>
    <scope>NUCLEOTIDE SEQUENCE [LARGE SCALE GENOMIC DNA]</scope>
    <source>
        <strain evidence="3 4">LE-BIN_3174</strain>
    </source>
</reference>
<accession>A0A4R0RY51</accession>
<dbReference type="OrthoDB" id="2998174at2759"/>
<dbReference type="Proteomes" id="UP000292702">
    <property type="component" value="Unassembled WGS sequence"/>
</dbReference>
<dbReference type="InterPro" id="IPR008949">
    <property type="entry name" value="Isoprenoid_synthase_dom_sf"/>
</dbReference>
<dbReference type="STRING" id="92696.A0A4R0RY51"/>
<dbReference type="Gene3D" id="1.10.600.10">
    <property type="entry name" value="Farnesyl Diphosphate Synthase"/>
    <property type="match status" value="1"/>
</dbReference>
<dbReference type="SFLD" id="SFLDG01021">
    <property type="entry name" value="Trichodiene_Synthase_Like"/>
    <property type="match status" value="1"/>
</dbReference>
<dbReference type="InterPro" id="IPR024652">
    <property type="entry name" value="Trichodiene_synth"/>
</dbReference>
<dbReference type="Pfam" id="PF06330">
    <property type="entry name" value="TRI5"/>
    <property type="match status" value="1"/>
</dbReference>
<comment type="caution">
    <text evidence="3">The sequence shown here is derived from an EMBL/GenBank/DDBJ whole genome shotgun (WGS) entry which is preliminary data.</text>
</comment>
<sequence>MAVAVLSPVLHLASVEPAASLEAQNANVCKRQLLLDFIKRTGVSDNFHWGGMDTTVSSKALEIAKSWNLGLSDAVLEKYLWVGLVIGTTGYRHTPIDVQVLVSVYTLCATMCDDHIMTNEMIREFGSRFFSGQPQLHPILTALVECLSTSRQHCSPYMSNTIAVSTVDFLNAEMFMRDEGGSDLQVPEAASYIDYLRWKTGVGEAYAAFIWPKSLFPETKTYIQAMPDAVQFICLCNDLFSFHKEDKAGETDNYVSQRTAALRQSPLDTLEETVSRLVALDGSIKAVLGNSPERRAWEAFAGGYTEFHLYTPRYFLNELLPEFY</sequence>
<dbReference type="SUPFAM" id="SSF48576">
    <property type="entry name" value="Terpenoid synthases"/>
    <property type="match status" value="1"/>
</dbReference>
<dbReference type="EMBL" id="RWJN01000079">
    <property type="protein sequence ID" value="TCD67994.1"/>
    <property type="molecule type" value="Genomic_DNA"/>
</dbReference>
<keyword evidence="4" id="KW-1185">Reference proteome</keyword>
<gene>
    <name evidence="3" type="ORF">EIP91_011663</name>
</gene>
<evidence type="ECO:0000313" key="3">
    <source>
        <dbReference type="EMBL" id="TCD67994.1"/>
    </source>
</evidence>
<proteinExistence type="inferred from homology"/>
<dbReference type="GO" id="GO:0016838">
    <property type="term" value="F:carbon-oxygen lyase activity, acting on phosphates"/>
    <property type="evidence" value="ECO:0007669"/>
    <property type="project" value="InterPro"/>
</dbReference>
<comment type="similarity">
    <text evidence="1">Belongs to the trichodiene synthase family.</text>
</comment>
<organism evidence="3 4">
    <name type="scientific">Steccherinum ochraceum</name>
    <dbReference type="NCBI Taxonomy" id="92696"/>
    <lineage>
        <taxon>Eukaryota</taxon>
        <taxon>Fungi</taxon>
        <taxon>Dikarya</taxon>
        <taxon>Basidiomycota</taxon>
        <taxon>Agaricomycotina</taxon>
        <taxon>Agaricomycetes</taxon>
        <taxon>Polyporales</taxon>
        <taxon>Steccherinaceae</taxon>
        <taxon>Steccherinum</taxon>
    </lineage>
</organism>
<keyword evidence="2" id="KW-0456">Lyase</keyword>
<evidence type="ECO:0000313" key="4">
    <source>
        <dbReference type="Proteomes" id="UP000292702"/>
    </source>
</evidence>
<dbReference type="SFLD" id="SFLDS00005">
    <property type="entry name" value="Isoprenoid_Synthase_Type_I"/>
    <property type="match status" value="1"/>
</dbReference>
<dbReference type="AlphaFoldDB" id="A0A4R0RY51"/>